<dbReference type="Pfam" id="PF08659">
    <property type="entry name" value="KR"/>
    <property type="match status" value="1"/>
</dbReference>
<organism evidence="3 4">
    <name type="scientific">Kineosporia mesophila</name>
    <dbReference type="NCBI Taxonomy" id="566012"/>
    <lineage>
        <taxon>Bacteria</taxon>
        <taxon>Bacillati</taxon>
        <taxon>Actinomycetota</taxon>
        <taxon>Actinomycetes</taxon>
        <taxon>Kineosporiales</taxon>
        <taxon>Kineosporiaceae</taxon>
        <taxon>Kineosporia</taxon>
    </lineage>
</organism>
<feature type="domain" description="Ketoreductase (KR)" evidence="2">
    <location>
        <begin position="432"/>
        <end position="531"/>
    </location>
</feature>
<dbReference type="RefSeq" id="WP_231481113.1">
    <property type="nucleotide sequence ID" value="NZ_BAAAZO010000009.1"/>
</dbReference>
<comment type="caution">
    <text evidence="3">The sequence shown here is derived from an EMBL/GenBank/DDBJ whole genome shotgun (WGS) entry which is preliminary data.</text>
</comment>
<dbReference type="Proteomes" id="UP001501074">
    <property type="component" value="Unassembled WGS sequence"/>
</dbReference>
<feature type="region of interest" description="Disordered" evidence="1">
    <location>
        <begin position="230"/>
        <end position="298"/>
    </location>
</feature>
<evidence type="ECO:0000259" key="2">
    <source>
        <dbReference type="Pfam" id="PF08659"/>
    </source>
</evidence>
<name>A0ABP6ZZJ7_9ACTN</name>
<evidence type="ECO:0000313" key="3">
    <source>
        <dbReference type="EMBL" id="GAA3622366.1"/>
    </source>
</evidence>
<feature type="compositionally biased region" description="Gly residues" evidence="1">
    <location>
        <begin position="270"/>
        <end position="294"/>
    </location>
</feature>
<gene>
    <name evidence="3" type="ORF">GCM10022223_44120</name>
</gene>
<accession>A0ABP6ZZJ7</accession>
<protein>
    <recommendedName>
        <fullName evidence="2">Ketoreductase (KR) domain-containing protein</fullName>
    </recommendedName>
</protein>
<dbReference type="SUPFAM" id="SSF51735">
    <property type="entry name" value="NAD(P)-binding Rossmann-fold domains"/>
    <property type="match status" value="1"/>
</dbReference>
<dbReference type="Gene3D" id="3.40.50.720">
    <property type="entry name" value="NAD(P)-binding Rossmann-like Domain"/>
    <property type="match status" value="1"/>
</dbReference>
<sequence length="618" mass="62960">MSDSRSRTTPGCVRDELMAEYLRVSEEMLAGQREVMLAYLRDDDPAPTASGPVRRVRTLRLLGERPAADLPAPDGAWLLVGDGPEVEELAGRLRGQGLVVRVTGAVLPETTVDVDGILLAGALSPGAPAALPDVFALVTRALKSGVRHLVALTGGEAGSDGVAGLLRAVRETWAPEPDGISVRLLDITDRSPGAPLPTDVVTHLLHPGPAEVTRWGGRWFRAEMTPQPLAGEPAASFRNAPGSTSDAASVGGSGPVGGSGDVVRVRRPGVEGGLGPVDGSGSVGATGPAGGGVPAGAADGSGPAGTAGLLAAAGLEPGRVVLVTGGFHGAAADLVRELAAAGCRVDLAGAVAPDPASAVSVSVGPGTGVSAPVGHAAGASVGRAAEMPVGAGSVSPANRAPSTAGSRRAPGLAELHAALARFGDLLPEPLDLQARRSLAGQEVGQLLDDLERSGADVVHHLLEVWDATTAARLVKTVLADRGRLDLVIHVTGMLEYERIRPEATESFARVYRGEVESARALLDVLREADPDARPRCTVMLNLDTPTDDAPADQVMAAAVGDALGRLGDRYARATGSRCLTVHWQAAPDAIGLIAELAHGERHLTQVTYTTGKATSAPD</sequence>
<keyword evidence="4" id="KW-1185">Reference proteome</keyword>
<evidence type="ECO:0000256" key="1">
    <source>
        <dbReference type="SAM" id="MobiDB-lite"/>
    </source>
</evidence>
<dbReference type="InterPro" id="IPR013968">
    <property type="entry name" value="PKS_KR"/>
</dbReference>
<feature type="compositionally biased region" description="Gly residues" evidence="1">
    <location>
        <begin position="251"/>
        <end position="260"/>
    </location>
</feature>
<dbReference type="InterPro" id="IPR036291">
    <property type="entry name" value="NAD(P)-bd_dom_sf"/>
</dbReference>
<dbReference type="EMBL" id="BAAAZO010000009">
    <property type="protein sequence ID" value="GAA3622366.1"/>
    <property type="molecule type" value="Genomic_DNA"/>
</dbReference>
<proteinExistence type="predicted"/>
<evidence type="ECO:0000313" key="4">
    <source>
        <dbReference type="Proteomes" id="UP001501074"/>
    </source>
</evidence>
<reference evidence="4" key="1">
    <citation type="journal article" date="2019" name="Int. J. Syst. Evol. Microbiol.">
        <title>The Global Catalogue of Microorganisms (GCM) 10K type strain sequencing project: providing services to taxonomists for standard genome sequencing and annotation.</title>
        <authorList>
            <consortium name="The Broad Institute Genomics Platform"/>
            <consortium name="The Broad Institute Genome Sequencing Center for Infectious Disease"/>
            <person name="Wu L."/>
            <person name="Ma J."/>
        </authorList>
    </citation>
    <scope>NUCLEOTIDE SEQUENCE [LARGE SCALE GENOMIC DNA]</scope>
    <source>
        <strain evidence="4">JCM 16902</strain>
    </source>
</reference>